<protein>
    <submittedName>
        <fullName evidence="1">Head-tail connector protein</fullName>
    </submittedName>
</protein>
<keyword evidence="2" id="KW-1185">Reference proteome</keyword>
<dbReference type="Proteomes" id="UP001269144">
    <property type="component" value="Unassembled WGS sequence"/>
</dbReference>
<dbReference type="InterPro" id="IPR006450">
    <property type="entry name" value="Phage_HK97_gp6-like"/>
</dbReference>
<reference evidence="2" key="1">
    <citation type="submission" date="2023-07" db="EMBL/GenBank/DDBJ databases">
        <title>Paracoccus sp. MBLB3053 whole genome sequence.</title>
        <authorList>
            <person name="Hwang C.Y."/>
            <person name="Cho E.-S."/>
            <person name="Seo M.-J."/>
        </authorList>
    </citation>
    <scope>NUCLEOTIDE SEQUENCE [LARGE SCALE GENOMIC DNA]</scope>
    <source>
        <strain evidence="2">MBLB3053</strain>
    </source>
</reference>
<evidence type="ECO:0000313" key="2">
    <source>
        <dbReference type="Proteomes" id="UP001269144"/>
    </source>
</evidence>
<evidence type="ECO:0000313" key="1">
    <source>
        <dbReference type="EMBL" id="MDS9468704.1"/>
    </source>
</evidence>
<sequence>MPFPDLGALKLYARVDFDDEDATLANLLNAASEYVRTATGHDYVDEMPERACFAIIALATHWYQNRELTSGGDRVVPFHVRSLIHQLRDWKDPAVRECEEAEDDVEP</sequence>
<accession>A0ABU2HUH5</accession>
<dbReference type="RefSeq" id="WP_311160976.1">
    <property type="nucleotide sequence ID" value="NZ_JAVQLW010000001.1"/>
</dbReference>
<dbReference type="CDD" id="cd08054">
    <property type="entry name" value="gp6"/>
    <property type="match status" value="1"/>
</dbReference>
<comment type="caution">
    <text evidence="1">The sequence shown here is derived from an EMBL/GenBank/DDBJ whole genome shotgun (WGS) entry which is preliminary data.</text>
</comment>
<name>A0ABU2HUH5_9RHOB</name>
<dbReference type="InterPro" id="IPR021146">
    <property type="entry name" value="Phage_gp6-like_head-tail"/>
</dbReference>
<dbReference type="NCBIfam" id="TIGR01560">
    <property type="entry name" value="put_DNA_pack"/>
    <property type="match status" value="1"/>
</dbReference>
<gene>
    <name evidence="1" type="ORF">RGQ15_14150</name>
</gene>
<proteinExistence type="predicted"/>
<dbReference type="EMBL" id="JAVQLW010000001">
    <property type="protein sequence ID" value="MDS9468704.1"/>
    <property type="molecule type" value="Genomic_DNA"/>
</dbReference>
<organism evidence="1 2">
    <name type="scientific">Paracoccus aurantius</name>
    <dbReference type="NCBI Taxonomy" id="3073814"/>
    <lineage>
        <taxon>Bacteria</taxon>
        <taxon>Pseudomonadati</taxon>
        <taxon>Pseudomonadota</taxon>
        <taxon>Alphaproteobacteria</taxon>
        <taxon>Rhodobacterales</taxon>
        <taxon>Paracoccaceae</taxon>
        <taxon>Paracoccus</taxon>
    </lineage>
</organism>
<dbReference type="Pfam" id="PF05135">
    <property type="entry name" value="Phage_connect_1"/>
    <property type="match status" value="1"/>
</dbReference>
<dbReference type="Gene3D" id="1.10.3230.30">
    <property type="entry name" value="Phage gp6-like head-tail connector protein"/>
    <property type="match status" value="1"/>
</dbReference>